<accession>A0ABS0GSV7</accession>
<comment type="caution">
    <text evidence="4">The sequence shown here is derived from an EMBL/GenBank/DDBJ whole genome shotgun (WGS) entry which is preliminary data.</text>
</comment>
<dbReference type="InterPro" id="IPR007111">
    <property type="entry name" value="NACHT_NTPase"/>
</dbReference>
<evidence type="ECO:0000256" key="2">
    <source>
        <dbReference type="ARBA" id="ARBA00022840"/>
    </source>
</evidence>
<dbReference type="Pfam" id="PF05729">
    <property type="entry name" value="NACHT"/>
    <property type="match status" value="1"/>
</dbReference>
<dbReference type="SUPFAM" id="SSF52540">
    <property type="entry name" value="P-loop containing nucleoside triphosphate hydrolases"/>
    <property type="match status" value="1"/>
</dbReference>
<dbReference type="PROSITE" id="PS50837">
    <property type="entry name" value="NACHT"/>
    <property type="match status" value="1"/>
</dbReference>
<dbReference type="Gene3D" id="3.40.50.300">
    <property type="entry name" value="P-loop containing nucleotide triphosphate hydrolases"/>
    <property type="match status" value="1"/>
</dbReference>
<dbReference type="EMBL" id="JADPUN010000100">
    <property type="protein sequence ID" value="MBF9128982.1"/>
    <property type="molecule type" value="Genomic_DNA"/>
</dbReference>
<evidence type="ECO:0000259" key="3">
    <source>
        <dbReference type="PROSITE" id="PS50837"/>
    </source>
</evidence>
<dbReference type="InterPro" id="IPR054547">
    <property type="entry name" value="NNH1"/>
</dbReference>
<keyword evidence="1" id="KW-0547">Nucleotide-binding</keyword>
<feature type="domain" description="NACHT" evidence="3">
    <location>
        <begin position="285"/>
        <end position="620"/>
    </location>
</feature>
<dbReference type="InterPro" id="IPR032675">
    <property type="entry name" value="LRR_dom_sf"/>
</dbReference>
<dbReference type="Pfam" id="PF22733">
    <property type="entry name" value="NNH1"/>
    <property type="match status" value="1"/>
</dbReference>
<sequence>MLQLGRAVVVPAATCWLRGRRERRERAAPLTELLHQRITDEFSRRRAEREIEAVVDEVAARLQPLIATRFAGLTAPETNAALAAVADTFTETDLSDDAVFGADVDPARLAGALRAADPDRADRAGLSADARRLYDVALDDCCRCLVQLVTQVTPFSARAEVELLARTTGLAGRLDGLADQVRQVLDRLPVNTSDTPAGVDQDEEFLRRYLTRVADKLDDLELFGVDVRRFRPRTTLSVAYISLAVTADRRTARRHPVRWDPGALRHAQLTQAASVRVEQALGERGRTLVRGEAGAGKSTLLRWLAVTAARSGFTGALADWNGRVPFLVKLRSHAGRSLPRPEQFLTGVADPIVALMPAGWVHRQFAAGRVMLLVDGVDELPDDERRNVRSWLRDLLGAYPGQRVVVTSRPAAAAARWLDGEGFGSAALERMTPPDVRALVRHWHEATRDAGSLPCPAEELPRYESALLARLDGSPHLQQLAASPLLCAMLCALNLDRDTHLPPDRMGIYQATVDMLLDRRDTERGVPVALPGLTARDRLQLLQDVAWRLSINTRSELPATEAAAGLGQRLAGMPRLDAAPEAVLDHLVQRSGVVRSPVPGRIDFVHRTFQEYLTAREIAEQGHIGFLVGQAHLDSWREVVVMTAGHANLPLRSELIKCVLDRAGREPRHQRTLTLLAAACLETLPGLDPPELLTRLRTALARLLPPRGRAEVRSLAAVGESLLDQLPTGLAGLSEGRAAATVRTAALVNGPRALDVLSRYAADPRRAVQRELAQAWEYFDPDEYVDRVLGDAPLDNGAIEIRRAGLLPAARRLAQARSISVNLAEPVALECLTQVPTLTEVFLQNGWHGHLATLAACEDLRSLMMWATPTCELDQSQLTAVSRLAALRSLQLVPFDNRFTDLTPLAALVDLSWLSITAAGVDLTPVVELPSLQYLYLNRCQDVQYERLRDCKNLSVFGLLDVQTVPGGLAGLVDVTPQVGGMFFNACDWIDDLTPLVGLPELRSLYLYRTPRLDFGTLAALPDLVLLTLGQQPTVDLTALTALPHLRTLTLTAVDTPVDLAPLAQWPGLRLVVHLDREQATVNAELVGPNVRIRRE</sequence>
<reference evidence="4 5" key="1">
    <citation type="submission" date="2020-11" db="EMBL/GenBank/DDBJ databases">
        <title>A novel isolate from a Black sea contaminated sediment with potential to produce alkanes: Plantactinospora alkalitolerans sp. nov.</title>
        <authorList>
            <person name="Carro L."/>
            <person name="Veyisoglu A."/>
            <person name="Guven K."/>
            <person name="Schumann P."/>
            <person name="Klenk H.-P."/>
            <person name="Sahin N."/>
        </authorList>
    </citation>
    <scope>NUCLEOTIDE SEQUENCE [LARGE SCALE GENOMIC DNA]</scope>
    <source>
        <strain evidence="4 5">S1510</strain>
    </source>
</reference>
<dbReference type="Proteomes" id="UP000638560">
    <property type="component" value="Unassembled WGS sequence"/>
</dbReference>
<evidence type="ECO:0000313" key="5">
    <source>
        <dbReference type="Proteomes" id="UP000638560"/>
    </source>
</evidence>
<keyword evidence="2" id="KW-0067">ATP-binding</keyword>
<keyword evidence="5" id="KW-1185">Reference proteome</keyword>
<dbReference type="SUPFAM" id="SSF52058">
    <property type="entry name" value="L domain-like"/>
    <property type="match status" value="1"/>
</dbReference>
<dbReference type="Gene3D" id="3.80.10.10">
    <property type="entry name" value="Ribonuclease Inhibitor"/>
    <property type="match status" value="2"/>
</dbReference>
<dbReference type="PANTHER" id="PTHR46844">
    <property type="entry name" value="SLR5058 PROTEIN"/>
    <property type="match status" value="1"/>
</dbReference>
<protein>
    <submittedName>
        <fullName evidence="4">NACHT domain-containing protein</fullName>
    </submittedName>
</protein>
<evidence type="ECO:0000256" key="1">
    <source>
        <dbReference type="ARBA" id="ARBA00022741"/>
    </source>
</evidence>
<dbReference type="PANTHER" id="PTHR46844:SF1">
    <property type="entry name" value="SLR5058 PROTEIN"/>
    <property type="match status" value="1"/>
</dbReference>
<organism evidence="4 5">
    <name type="scientific">Plantactinospora alkalitolerans</name>
    <dbReference type="NCBI Taxonomy" id="2789879"/>
    <lineage>
        <taxon>Bacteria</taxon>
        <taxon>Bacillati</taxon>
        <taxon>Actinomycetota</taxon>
        <taxon>Actinomycetes</taxon>
        <taxon>Micromonosporales</taxon>
        <taxon>Micromonosporaceae</taxon>
        <taxon>Plantactinospora</taxon>
    </lineage>
</organism>
<dbReference type="InterPro" id="IPR027417">
    <property type="entry name" value="P-loop_NTPase"/>
</dbReference>
<proteinExistence type="predicted"/>
<evidence type="ECO:0000313" key="4">
    <source>
        <dbReference type="EMBL" id="MBF9128982.1"/>
    </source>
</evidence>
<name>A0ABS0GSV7_9ACTN</name>
<gene>
    <name evidence="4" type="ORF">I0C86_08290</name>
</gene>